<feature type="compositionally biased region" description="Basic and acidic residues" evidence="1">
    <location>
        <begin position="114"/>
        <end position="123"/>
    </location>
</feature>
<evidence type="ECO:0000313" key="3">
    <source>
        <dbReference type="EMBL" id="PLW46300.1"/>
    </source>
</evidence>
<dbReference type="OrthoDB" id="2504990at2759"/>
<feature type="compositionally biased region" description="Basic and acidic residues" evidence="1">
    <location>
        <begin position="1"/>
        <end position="16"/>
    </location>
</feature>
<feature type="region of interest" description="Disordered" evidence="1">
    <location>
        <begin position="105"/>
        <end position="131"/>
    </location>
</feature>
<feature type="compositionally biased region" description="Polar residues" evidence="1">
    <location>
        <begin position="60"/>
        <end position="76"/>
    </location>
</feature>
<keyword evidence="5" id="KW-1185">Reference proteome</keyword>
<proteinExistence type="predicted"/>
<gene>
    <name evidence="4" type="ORF">PCANC_03663</name>
    <name evidence="2" type="ORF">PCANC_05411</name>
    <name evidence="3" type="ORF">PCASD_03780</name>
</gene>
<protein>
    <submittedName>
        <fullName evidence="2">Uncharacterized protein</fullName>
    </submittedName>
</protein>
<evidence type="ECO:0000313" key="5">
    <source>
        <dbReference type="Proteomes" id="UP000235388"/>
    </source>
</evidence>
<sequence>MGRSDHPSQPETDRVVHAPSRTLISPQARDRPGATATRPPVGTDGPTGARNRIIKEQEGTDSSVIQGYPSLLSNPKLSRRPTRSNSRRDKVTTDELRILEHDRDSTHHQFVTQKTDRREKKENMNVPPHPTVLIPVGKERELPEPAMMVLRGLWARLGYQANSFVEMQMEIAKELVHADFAKFEREMLCNEIISLRQELELMRVDRNEQVRRAEVSQAKLAASIESEERTFKALVAEREIAKRAIEQAEKGVVRVVEAKEKEAARAGVMSEEIHRLEKERLAAVLYARTAEEQAAMANMTAKTAAAVAMSAVQNSQAGTPRGTPMCSPATFPIPHHTAHHPHNIIRPTTPSGSLHTASNNSCSQHHHRSSTPRSSFADPISPRPHTPHLSSSMARLNMHPNGWSETDEAIIQSKIRERNLEAQENHIANEVARLAEDRIKLRFDRDRLSTDPLISHTPKVTYQNLRN</sequence>
<dbReference type="EMBL" id="PGCJ01000786">
    <property type="protein sequence ID" value="PLW21229.1"/>
    <property type="molecule type" value="Genomic_DNA"/>
</dbReference>
<dbReference type="EMBL" id="PGCI01000041">
    <property type="protein sequence ID" value="PLW46300.1"/>
    <property type="molecule type" value="Genomic_DNA"/>
</dbReference>
<feature type="region of interest" description="Disordered" evidence="1">
    <location>
        <begin position="334"/>
        <end position="401"/>
    </location>
</feature>
<dbReference type="Proteomes" id="UP000235392">
    <property type="component" value="Unassembled WGS sequence"/>
</dbReference>
<accession>A0A2N5T6V1</accession>
<dbReference type="AlphaFoldDB" id="A0A2N5T6V1"/>
<dbReference type="EMBL" id="PGCJ01000041">
    <property type="protein sequence ID" value="PLW54735.1"/>
    <property type="molecule type" value="Genomic_DNA"/>
</dbReference>
<evidence type="ECO:0000313" key="6">
    <source>
        <dbReference type="Proteomes" id="UP000235392"/>
    </source>
</evidence>
<dbReference type="Proteomes" id="UP000235388">
    <property type="component" value="Unassembled WGS sequence"/>
</dbReference>
<comment type="caution">
    <text evidence="2">The sequence shown here is derived from an EMBL/GenBank/DDBJ whole genome shotgun (WGS) entry which is preliminary data.</text>
</comment>
<feature type="compositionally biased region" description="Polar residues" evidence="1">
    <location>
        <begin position="346"/>
        <end position="363"/>
    </location>
</feature>
<evidence type="ECO:0000313" key="4">
    <source>
        <dbReference type="EMBL" id="PLW54735.1"/>
    </source>
</evidence>
<name>A0A2N5T6V1_9BASI</name>
<evidence type="ECO:0000313" key="2">
    <source>
        <dbReference type="EMBL" id="PLW21229.1"/>
    </source>
</evidence>
<evidence type="ECO:0000256" key="1">
    <source>
        <dbReference type="SAM" id="MobiDB-lite"/>
    </source>
</evidence>
<feature type="region of interest" description="Disordered" evidence="1">
    <location>
        <begin position="1"/>
        <end position="92"/>
    </location>
</feature>
<reference evidence="5 6" key="1">
    <citation type="submission" date="2017-11" db="EMBL/GenBank/DDBJ databases">
        <title>De novo assembly and phasing of dikaryotic genomes from two isolates of Puccinia coronata f. sp. avenae, the causal agent of oat crown rust.</title>
        <authorList>
            <person name="Miller M.E."/>
            <person name="Zhang Y."/>
            <person name="Omidvar V."/>
            <person name="Sperschneider J."/>
            <person name="Schwessinger B."/>
            <person name="Raley C."/>
            <person name="Palmer J.M."/>
            <person name="Garnica D."/>
            <person name="Upadhyaya N."/>
            <person name="Rathjen J."/>
            <person name="Taylor J.M."/>
            <person name="Park R.F."/>
            <person name="Dodds P.N."/>
            <person name="Hirsch C.D."/>
            <person name="Kianian S.F."/>
            <person name="Figueroa M."/>
        </authorList>
    </citation>
    <scope>NUCLEOTIDE SEQUENCE [LARGE SCALE GENOMIC DNA]</scope>
    <source>
        <strain evidence="2">12NC29</strain>
        <strain evidence="3">12SD80</strain>
    </source>
</reference>
<organism evidence="2 5">
    <name type="scientific">Puccinia coronata f. sp. avenae</name>
    <dbReference type="NCBI Taxonomy" id="200324"/>
    <lineage>
        <taxon>Eukaryota</taxon>
        <taxon>Fungi</taxon>
        <taxon>Dikarya</taxon>
        <taxon>Basidiomycota</taxon>
        <taxon>Pucciniomycotina</taxon>
        <taxon>Pucciniomycetes</taxon>
        <taxon>Pucciniales</taxon>
        <taxon>Pucciniaceae</taxon>
        <taxon>Puccinia</taxon>
    </lineage>
</organism>